<proteinExistence type="inferred from homology"/>
<evidence type="ECO:0000256" key="3">
    <source>
        <dbReference type="ARBA" id="ARBA00022485"/>
    </source>
</evidence>
<comment type="cofactor">
    <cofactor evidence="1">
        <name>[4Fe-4S] cluster</name>
        <dbReference type="ChEBI" id="CHEBI:49883"/>
    </cofactor>
</comment>
<gene>
    <name evidence="14" type="ORF">UFOVP1219_18</name>
    <name evidence="15" type="ORF">UFOVP358_40</name>
    <name evidence="12" type="ORF">UFOVP476_64</name>
    <name evidence="13" type="ORF">UFOVP986_11</name>
</gene>
<evidence type="ECO:0000256" key="2">
    <source>
        <dbReference type="ARBA" id="ARBA00006597"/>
    </source>
</evidence>
<evidence type="ECO:0000259" key="11">
    <source>
        <dbReference type="PROSITE" id="PS51674"/>
    </source>
</evidence>
<dbReference type="EMBL" id="LR796931">
    <property type="protein sequence ID" value="CAB4176116.1"/>
    <property type="molecule type" value="Genomic_DNA"/>
</dbReference>
<protein>
    <submittedName>
        <fullName evidence="14">Transcription factor WhiB</fullName>
    </submittedName>
</protein>
<keyword evidence="3" id="KW-0004">4Fe-4S</keyword>
<dbReference type="EMBL" id="LR797169">
    <property type="protein sequence ID" value="CAB4190981.1"/>
    <property type="molecule type" value="Genomic_DNA"/>
</dbReference>
<evidence type="ECO:0000256" key="10">
    <source>
        <dbReference type="ARBA" id="ARBA00023163"/>
    </source>
</evidence>
<dbReference type="GO" id="GO:0047134">
    <property type="term" value="F:protein-disulfide reductase [NAD(P)H] activity"/>
    <property type="evidence" value="ECO:0007669"/>
    <property type="project" value="TreeGrafter"/>
</dbReference>
<evidence type="ECO:0000256" key="7">
    <source>
        <dbReference type="ARBA" id="ARBA00023015"/>
    </source>
</evidence>
<evidence type="ECO:0000256" key="4">
    <source>
        <dbReference type="ARBA" id="ARBA00022723"/>
    </source>
</evidence>
<dbReference type="HAMAP" id="MF_01479">
    <property type="entry name" value="WhiB"/>
    <property type="match status" value="1"/>
</dbReference>
<reference evidence="14" key="1">
    <citation type="submission" date="2020-05" db="EMBL/GenBank/DDBJ databases">
        <authorList>
            <person name="Chiriac C."/>
            <person name="Salcher M."/>
            <person name="Ghai R."/>
            <person name="Kavagutti S V."/>
        </authorList>
    </citation>
    <scope>NUCLEOTIDE SEQUENCE</scope>
</reference>
<dbReference type="PANTHER" id="PTHR38839">
    <property type="entry name" value="TRANSCRIPTIONAL REGULATOR WHID-RELATED"/>
    <property type="match status" value="1"/>
</dbReference>
<evidence type="ECO:0000313" key="14">
    <source>
        <dbReference type="EMBL" id="CAB4190981.1"/>
    </source>
</evidence>
<dbReference type="InterPro" id="IPR034768">
    <property type="entry name" value="4FE4S_WBL"/>
</dbReference>
<dbReference type="PROSITE" id="PS51674">
    <property type="entry name" value="4FE4S_WBL"/>
    <property type="match status" value="1"/>
</dbReference>
<dbReference type="GO" id="GO:0051539">
    <property type="term" value="F:4 iron, 4 sulfur cluster binding"/>
    <property type="evidence" value="ECO:0007669"/>
    <property type="project" value="UniProtKB-KW"/>
</dbReference>
<comment type="similarity">
    <text evidence="2">Belongs to the WhiB family.</text>
</comment>
<feature type="domain" description="4Fe-4S Wbl-type" evidence="11">
    <location>
        <begin position="15"/>
        <end position="72"/>
    </location>
</feature>
<name>A0A6J5RBY9_9CAUD</name>
<keyword evidence="10" id="KW-0804">Transcription</keyword>
<dbReference type="GO" id="GO:0045892">
    <property type="term" value="P:negative regulation of DNA-templated transcription"/>
    <property type="evidence" value="ECO:0007669"/>
    <property type="project" value="TreeGrafter"/>
</dbReference>
<keyword evidence="7" id="KW-0805">Transcription regulation</keyword>
<dbReference type="GO" id="GO:0046872">
    <property type="term" value="F:metal ion binding"/>
    <property type="evidence" value="ECO:0007669"/>
    <property type="project" value="UniProtKB-KW"/>
</dbReference>
<sequence>MFDCEPPGPWVGLALCRGVELGVFFPVAGGRPTDALAVCVRCPVRVDCAEYAFATNQHWGVWGGLTERQRFAVKKARRSGVVHPLDPVLFE</sequence>
<dbReference type="EMBL" id="LR798290">
    <property type="protein sequence ID" value="CAB5220520.1"/>
    <property type="molecule type" value="Genomic_DNA"/>
</dbReference>
<keyword evidence="4" id="KW-0479">Metal-binding</keyword>
<evidence type="ECO:0000256" key="6">
    <source>
        <dbReference type="ARBA" id="ARBA00023014"/>
    </source>
</evidence>
<dbReference type="Pfam" id="PF02467">
    <property type="entry name" value="Whib"/>
    <property type="match status" value="1"/>
</dbReference>
<evidence type="ECO:0000256" key="9">
    <source>
        <dbReference type="ARBA" id="ARBA00023157"/>
    </source>
</evidence>
<evidence type="ECO:0000256" key="5">
    <source>
        <dbReference type="ARBA" id="ARBA00023004"/>
    </source>
</evidence>
<evidence type="ECO:0000313" key="15">
    <source>
        <dbReference type="EMBL" id="CAB5220520.1"/>
    </source>
</evidence>
<dbReference type="EMBL" id="LR796453">
    <property type="protein sequence ID" value="CAB4145869.1"/>
    <property type="molecule type" value="Genomic_DNA"/>
</dbReference>
<dbReference type="InterPro" id="IPR003482">
    <property type="entry name" value="Whib"/>
</dbReference>
<keyword evidence="5" id="KW-0408">Iron</keyword>
<evidence type="ECO:0000256" key="8">
    <source>
        <dbReference type="ARBA" id="ARBA00023125"/>
    </source>
</evidence>
<organism evidence="14">
    <name type="scientific">uncultured Caudovirales phage</name>
    <dbReference type="NCBI Taxonomy" id="2100421"/>
    <lineage>
        <taxon>Viruses</taxon>
        <taxon>Duplodnaviria</taxon>
        <taxon>Heunggongvirae</taxon>
        <taxon>Uroviricota</taxon>
        <taxon>Caudoviricetes</taxon>
        <taxon>Peduoviridae</taxon>
        <taxon>Maltschvirus</taxon>
        <taxon>Maltschvirus maltsch</taxon>
    </lineage>
</organism>
<evidence type="ECO:0000313" key="12">
    <source>
        <dbReference type="EMBL" id="CAB4145869.1"/>
    </source>
</evidence>
<evidence type="ECO:0000256" key="1">
    <source>
        <dbReference type="ARBA" id="ARBA00001966"/>
    </source>
</evidence>
<keyword evidence="8" id="KW-0238">DNA-binding</keyword>
<evidence type="ECO:0000313" key="13">
    <source>
        <dbReference type="EMBL" id="CAB4176116.1"/>
    </source>
</evidence>
<dbReference type="GO" id="GO:0003677">
    <property type="term" value="F:DNA binding"/>
    <property type="evidence" value="ECO:0007669"/>
    <property type="project" value="UniProtKB-KW"/>
</dbReference>
<keyword evidence="6" id="KW-0411">Iron-sulfur</keyword>
<keyword evidence="9" id="KW-1015">Disulfide bond</keyword>
<accession>A0A6J5RBY9</accession>